<dbReference type="GO" id="GO:0007189">
    <property type="term" value="P:adenylate cyclase-activating G protein-coupled receptor signaling pathway"/>
    <property type="evidence" value="ECO:0007669"/>
    <property type="project" value="TreeGrafter"/>
</dbReference>
<comment type="subcellular location">
    <subcellularLocation>
        <location evidence="1">Membrane</location>
        <topology evidence="1">Multi-pass membrane protein</topology>
    </subcellularLocation>
</comment>
<dbReference type="Ensembl" id="ENSOMET00000007965.1">
    <property type="protein sequence ID" value="ENSOMEP00000005151.1"/>
    <property type="gene ID" value="ENSOMEG00000006143.1"/>
</dbReference>
<accession>A0A3B3BHW5</accession>
<evidence type="ECO:0000256" key="3">
    <source>
        <dbReference type="ARBA" id="ARBA00022729"/>
    </source>
</evidence>
<dbReference type="PANTHER" id="PTHR12011:SF277">
    <property type="entry name" value="ADHESION G-PROTEIN COUPLED RECEPTOR G4"/>
    <property type="match status" value="1"/>
</dbReference>
<dbReference type="InterPro" id="IPR046338">
    <property type="entry name" value="GAIN_dom_sf"/>
</dbReference>
<dbReference type="PROSITE" id="PS50261">
    <property type="entry name" value="G_PROTEIN_RECEP_F2_4"/>
    <property type="match status" value="1"/>
</dbReference>
<feature type="transmembrane region" description="Helical" evidence="7">
    <location>
        <begin position="105"/>
        <end position="127"/>
    </location>
</feature>
<evidence type="ECO:0000313" key="11">
    <source>
        <dbReference type="Proteomes" id="UP000261560"/>
    </source>
</evidence>
<protein>
    <submittedName>
        <fullName evidence="10">Adhesion G protein-coupled receptor G4b</fullName>
    </submittedName>
</protein>
<keyword evidence="6" id="KW-1015">Disulfide bond</keyword>
<dbReference type="InterPro" id="IPR017983">
    <property type="entry name" value="GPCR_2_secretin-like_CS"/>
</dbReference>
<dbReference type="AlphaFoldDB" id="A0A3B3BHW5"/>
<proteinExistence type="predicted"/>
<dbReference type="OMA" id="EEHSWSN"/>
<feature type="transmembrane region" description="Helical" evidence="7">
    <location>
        <begin position="139"/>
        <end position="157"/>
    </location>
</feature>
<dbReference type="GO" id="GO:0007166">
    <property type="term" value="P:cell surface receptor signaling pathway"/>
    <property type="evidence" value="ECO:0007669"/>
    <property type="project" value="InterPro"/>
</dbReference>
<dbReference type="Proteomes" id="UP000261560">
    <property type="component" value="Unplaced"/>
</dbReference>
<dbReference type="GeneTree" id="ENSGT00940000156341"/>
<dbReference type="Pfam" id="PF00002">
    <property type="entry name" value="7tm_2"/>
    <property type="match status" value="2"/>
</dbReference>
<dbReference type="PANTHER" id="PTHR12011">
    <property type="entry name" value="ADHESION G-PROTEIN COUPLED RECEPTOR"/>
    <property type="match status" value="1"/>
</dbReference>
<evidence type="ECO:0000259" key="8">
    <source>
        <dbReference type="PROSITE" id="PS50221"/>
    </source>
</evidence>
<dbReference type="PaxDb" id="30732-ENSOMEP00000005151"/>
<keyword evidence="5 7" id="KW-0472">Membrane</keyword>
<evidence type="ECO:0000313" key="10">
    <source>
        <dbReference type="Ensembl" id="ENSOMEP00000005151.1"/>
    </source>
</evidence>
<feature type="transmembrane region" description="Helical" evidence="7">
    <location>
        <begin position="194"/>
        <end position="218"/>
    </location>
</feature>
<dbReference type="InterPro" id="IPR000203">
    <property type="entry name" value="GPS"/>
</dbReference>
<keyword evidence="3" id="KW-0732">Signal</keyword>
<dbReference type="PROSITE" id="PS00650">
    <property type="entry name" value="G_PROTEIN_RECEP_F2_2"/>
    <property type="match status" value="1"/>
</dbReference>
<evidence type="ECO:0000256" key="1">
    <source>
        <dbReference type="ARBA" id="ARBA00004141"/>
    </source>
</evidence>
<name>A0A3B3BHW5_ORYME</name>
<feature type="domain" description="GAIN-B" evidence="8">
    <location>
        <begin position="1"/>
        <end position="94"/>
    </location>
</feature>
<evidence type="ECO:0000256" key="7">
    <source>
        <dbReference type="SAM" id="Phobius"/>
    </source>
</evidence>
<dbReference type="PROSITE" id="PS50221">
    <property type="entry name" value="GAIN_B"/>
    <property type="match status" value="1"/>
</dbReference>
<keyword evidence="4 7" id="KW-1133">Transmembrane helix</keyword>
<dbReference type="InterPro" id="IPR017981">
    <property type="entry name" value="GPCR_2-like_7TM"/>
</dbReference>
<evidence type="ECO:0000256" key="2">
    <source>
        <dbReference type="ARBA" id="ARBA00022692"/>
    </source>
</evidence>
<dbReference type="GO" id="GO:0005886">
    <property type="term" value="C:plasma membrane"/>
    <property type="evidence" value="ECO:0007669"/>
    <property type="project" value="TreeGrafter"/>
</dbReference>
<dbReference type="STRING" id="30732.ENSOMEP00000005151"/>
<dbReference type="SMART" id="SM00303">
    <property type="entry name" value="GPS"/>
    <property type="match status" value="1"/>
</dbReference>
<keyword evidence="11" id="KW-1185">Reference proteome</keyword>
<dbReference type="InterPro" id="IPR057244">
    <property type="entry name" value="GAIN_B"/>
</dbReference>
<evidence type="ECO:0000256" key="6">
    <source>
        <dbReference type="ARBA" id="ARBA00023157"/>
    </source>
</evidence>
<feature type="transmembrane region" description="Helical" evidence="7">
    <location>
        <begin position="163"/>
        <end position="182"/>
    </location>
</feature>
<feature type="transmembrane region" description="Helical" evidence="7">
    <location>
        <begin position="274"/>
        <end position="293"/>
    </location>
</feature>
<organism evidence="10 11">
    <name type="scientific">Oryzias melastigma</name>
    <name type="common">Marine medaka</name>
    <dbReference type="NCBI Taxonomy" id="30732"/>
    <lineage>
        <taxon>Eukaryota</taxon>
        <taxon>Metazoa</taxon>
        <taxon>Chordata</taxon>
        <taxon>Craniata</taxon>
        <taxon>Vertebrata</taxon>
        <taxon>Euteleostomi</taxon>
        <taxon>Actinopterygii</taxon>
        <taxon>Neopterygii</taxon>
        <taxon>Teleostei</taxon>
        <taxon>Neoteleostei</taxon>
        <taxon>Acanthomorphata</taxon>
        <taxon>Ovalentaria</taxon>
        <taxon>Atherinomorphae</taxon>
        <taxon>Beloniformes</taxon>
        <taxon>Adrianichthyidae</taxon>
        <taxon>Oryziinae</taxon>
        <taxon>Oryzias</taxon>
    </lineage>
</organism>
<evidence type="ECO:0000259" key="9">
    <source>
        <dbReference type="PROSITE" id="PS50261"/>
    </source>
</evidence>
<keyword evidence="2 7" id="KW-0812">Transmembrane</keyword>
<dbReference type="Gene3D" id="1.20.1070.10">
    <property type="entry name" value="Rhodopsin 7-helix transmembrane proteins"/>
    <property type="match status" value="2"/>
</dbReference>
<feature type="transmembrane region" description="Helical" evidence="7">
    <location>
        <begin position="230"/>
        <end position="253"/>
    </location>
</feature>
<dbReference type="Gene3D" id="2.60.220.50">
    <property type="match status" value="1"/>
</dbReference>
<reference evidence="10" key="2">
    <citation type="submission" date="2025-09" db="UniProtKB">
        <authorList>
            <consortium name="Ensembl"/>
        </authorList>
    </citation>
    <scope>IDENTIFICATION</scope>
</reference>
<dbReference type="InterPro" id="IPR000832">
    <property type="entry name" value="GPCR_2_secretin-like"/>
</dbReference>
<evidence type="ECO:0000256" key="5">
    <source>
        <dbReference type="ARBA" id="ARBA00023136"/>
    </source>
</evidence>
<dbReference type="Pfam" id="PF01825">
    <property type="entry name" value="GPS"/>
    <property type="match status" value="1"/>
</dbReference>
<dbReference type="SUPFAM" id="SSF81321">
    <property type="entry name" value="Family A G protein-coupled receptor-like"/>
    <property type="match status" value="1"/>
</dbReference>
<evidence type="ECO:0000256" key="4">
    <source>
        <dbReference type="ARBA" id="ARBA00022989"/>
    </source>
</evidence>
<reference evidence="10" key="1">
    <citation type="submission" date="2025-08" db="UniProtKB">
        <authorList>
            <consortium name="Ensembl"/>
        </authorList>
    </citation>
    <scope>IDENTIFICATION</scope>
</reference>
<dbReference type="GO" id="GO:0004930">
    <property type="term" value="F:G protein-coupled receptor activity"/>
    <property type="evidence" value="ECO:0007669"/>
    <property type="project" value="InterPro"/>
</dbReference>
<feature type="domain" description="G-protein coupled receptors family 2 profile 2" evidence="9">
    <location>
        <begin position="103"/>
        <end position="323"/>
    </location>
</feature>
<sequence length="442" mass="50135">MFMLVQHNQKQQILNTFVVSASVTNISSPIRDLAEDVTRDRDVQCVYWNFNKNNGHGGWDDEGCQTHNSSSDYTTCLCNHLTHFGVLLDVSRTTLDPVNEQILTIITYVGCGVSSLFLGITVLIYTIFDKLRRDYPSQILINLSLALLGLNLVFLVNSWLSSWGVYGLCVGVASTLHYFLLASFSWMGLEAVNMYFALVKVFNVYVPSYILKFCALGWGEICWIQDNITFYVSVVSYFSKPSFQVFVVVLIQIRRMRVNSPAGTPRGLLHDLKGVASLTLLLGLTWTVGFFTWGPAKIFLLYLFSVLNTLQGLFIFIFHCLMKENVRKQFRIHLCFGRFRLDEYSGTERPHEDFIHNSTTQICTSELVRSLTCYESDSFLTVAFVGRMEQLCVGGSQGRTPRESRKSGIAVLPVGEVQLHRKHIRFLGLQPERFVLQETTPG</sequence>
<feature type="transmembrane region" description="Helical" evidence="7">
    <location>
        <begin position="299"/>
        <end position="321"/>
    </location>
</feature>